<evidence type="ECO:0000256" key="4">
    <source>
        <dbReference type="ARBA" id="ARBA00023040"/>
    </source>
</evidence>
<dbReference type="PRINTS" id="PR00237">
    <property type="entry name" value="GPCRRHODOPSN"/>
</dbReference>
<dbReference type="PANTHER" id="PTHR24243:SF230">
    <property type="entry name" value="G-PROTEIN COUPLED RECEPTORS FAMILY 1 PROFILE DOMAIN-CONTAINING PROTEIN"/>
    <property type="match status" value="1"/>
</dbReference>
<feature type="non-terminal residue" evidence="10">
    <location>
        <position position="278"/>
    </location>
</feature>
<protein>
    <recommendedName>
        <fullName evidence="9">G-protein coupled receptors family 1 profile domain-containing protein</fullName>
    </recommendedName>
</protein>
<dbReference type="Pfam" id="PF00001">
    <property type="entry name" value="7tm_1"/>
    <property type="match status" value="1"/>
</dbReference>
<keyword evidence="3 8" id="KW-1133">Transmembrane helix</keyword>
<keyword evidence="4" id="KW-0297">G-protein coupled receptor</keyword>
<evidence type="ECO:0000256" key="1">
    <source>
        <dbReference type="ARBA" id="ARBA00004141"/>
    </source>
</evidence>
<proteinExistence type="predicted"/>
<organism evidence="10 11">
    <name type="scientific">Lymnaea stagnalis</name>
    <name type="common">Great pond snail</name>
    <name type="synonym">Helix stagnalis</name>
    <dbReference type="NCBI Taxonomy" id="6523"/>
    <lineage>
        <taxon>Eukaryota</taxon>
        <taxon>Metazoa</taxon>
        <taxon>Spiralia</taxon>
        <taxon>Lophotrochozoa</taxon>
        <taxon>Mollusca</taxon>
        <taxon>Gastropoda</taxon>
        <taxon>Heterobranchia</taxon>
        <taxon>Euthyneura</taxon>
        <taxon>Panpulmonata</taxon>
        <taxon>Hygrophila</taxon>
        <taxon>Lymnaeoidea</taxon>
        <taxon>Lymnaeidae</taxon>
        <taxon>Lymnaea</taxon>
    </lineage>
</organism>
<evidence type="ECO:0000256" key="6">
    <source>
        <dbReference type="ARBA" id="ARBA00023170"/>
    </source>
</evidence>
<accession>A0AAV2HWW7</accession>
<feature type="transmembrane region" description="Helical" evidence="8">
    <location>
        <begin position="7"/>
        <end position="29"/>
    </location>
</feature>
<evidence type="ECO:0000256" key="2">
    <source>
        <dbReference type="ARBA" id="ARBA00022692"/>
    </source>
</evidence>
<evidence type="ECO:0000256" key="3">
    <source>
        <dbReference type="ARBA" id="ARBA00022989"/>
    </source>
</evidence>
<dbReference type="SUPFAM" id="SSF81321">
    <property type="entry name" value="Family A G protein-coupled receptor-like"/>
    <property type="match status" value="1"/>
</dbReference>
<keyword evidence="6" id="KW-0675">Receptor</keyword>
<feature type="transmembrane region" description="Helical" evidence="8">
    <location>
        <begin position="248"/>
        <end position="268"/>
    </location>
</feature>
<evidence type="ECO:0000313" key="10">
    <source>
        <dbReference type="EMBL" id="CAL1538688.1"/>
    </source>
</evidence>
<evidence type="ECO:0000256" key="8">
    <source>
        <dbReference type="SAM" id="Phobius"/>
    </source>
</evidence>
<feature type="transmembrane region" description="Helical" evidence="8">
    <location>
        <begin position="49"/>
        <end position="72"/>
    </location>
</feature>
<dbReference type="InterPro" id="IPR000276">
    <property type="entry name" value="GPCR_Rhodpsn"/>
</dbReference>
<evidence type="ECO:0000256" key="5">
    <source>
        <dbReference type="ARBA" id="ARBA00023136"/>
    </source>
</evidence>
<dbReference type="Gene3D" id="1.20.1070.10">
    <property type="entry name" value="Rhodopsin 7-helix transmembrane proteins"/>
    <property type="match status" value="1"/>
</dbReference>
<feature type="domain" description="G-protein coupled receptors family 1 profile" evidence="9">
    <location>
        <begin position="1"/>
        <end position="267"/>
    </location>
</feature>
<dbReference type="InterPro" id="IPR017452">
    <property type="entry name" value="GPCR_Rhodpsn_7TM"/>
</dbReference>
<feature type="transmembrane region" description="Helical" evidence="8">
    <location>
        <begin position="207"/>
        <end position="228"/>
    </location>
</feature>
<evidence type="ECO:0000259" key="9">
    <source>
        <dbReference type="PROSITE" id="PS50262"/>
    </source>
</evidence>
<dbReference type="Proteomes" id="UP001497497">
    <property type="component" value="Unassembled WGS sequence"/>
</dbReference>
<keyword evidence="5 8" id="KW-0472">Membrane</keyword>
<keyword evidence="11" id="KW-1185">Reference proteome</keyword>
<keyword evidence="7" id="KW-0807">Transducer</keyword>
<sequence>GFQDTVNISLLCLALSDMMSLVTLLWSSISWNPLFYHADLSFLPSDVEYLTGSLPHLLFTRVTGWITAFVAFERCVCITLPLKVKTIITATRIKITIACVCAWVTACQAPSFYTSYLAPKFVASRNKTVMGLVFRDDSDDIDGVTYAINLVSPFGSFALVVACTVITAVQLRRKSRWRQKTVASAPGRKQGQEPGVSTKEQKVIKMVVMISTVFIVSFTPANVAHIFYCAIAEQPVLLYTYWDVISVIFSFSKLFESVNASVNFFLYYKMSTRYRSTL</sequence>
<dbReference type="PROSITE" id="PS50262">
    <property type="entry name" value="G_PROTEIN_RECEP_F1_2"/>
    <property type="match status" value="1"/>
</dbReference>
<dbReference type="EMBL" id="CAXITT010000309">
    <property type="protein sequence ID" value="CAL1538688.1"/>
    <property type="molecule type" value="Genomic_DNA"/>
</dbReference>
<dbReference type="PANTHER" id="PTHR24243">
    <property type="entry name" value="G-PROTEIN COUPLED RECEPTOR"/>
    <property type="match status" value="1"/>
</dbReference>
<dbReference type="GO" id="GO:0004930">
    <property type="term" value="F:G protein-coupled receptor activity"/>
    <property type="evidence" value="ECO:0007669"/>
    <property type="project" value="UniProtKB-KW"/>
</dbReference>
<comment type="caution">
    <text evidence="10">The sequence shown here is derived from an EMBL/GenBank/DDBJ whole genome shotgun (WGS) entry which is preliminary data.</text>
</comment>
<evidence type="ECO:0000256" key="7">
    <source>
        <dbReference type="ARBA" id="ARBA00023224"/>
    </source>
</evidence>
<evidence type="ECO:0000313" key="11">
    <source>
        <dbReference type="Proteomes" id="UP001497497"/>
    </source>
</evidence>
<feature type="transmembrane region" description="Helical" evidence="8">
    <location>
        <begin position="146"/>
        <end position="169"/>
    </location>
</feature>
<reference evidence="10 11" key="1">
    <citation type="submission" date="2024-04" db="EMBL/GenBank/DDBJ databases">
        <authorList>
            <consortium name="Genoscope - CEA"/>
            <person name="William W."/>
        </authorList>
    </citation>
    <scope>NUCLEOTIDE SEQUENCE [LARGE SCALE GENOMIC DNA]</scope>
</reference>
<gene>
    <name evidence="10" type="ORF">GSLYS_00012509001</name>
</gene>
<keyword evidence="2 8" id="KW-0812">Transmembrane</keyword>
<dbReference type="AlphaFoldDB" id="A0AAV2HWW7"/>
<dbReference type="GO" id="GO:0005886">
    <property type="term" value="C:plasma membrane"/>
    <property type="evidence" value="ECO:0007669"/>
    <property type="project" value="TreeGrafter"/>
</dbReference>
<feature type="non-terminal residue" evidence="10">
    <location>
        <position position="1"/>
    </location>
</feature>
<comment type="subcellular location">
    <subcellularLocation>
        <location evidence="1">Membrane</location>
        <topology evidence="1">Multi-pass membrane protein</topology>
    </subcellularLocation>
</comment>
<name>A0AAV2HWW7_LYMST</name>
<feature type="transmembrane region" description="Helical" evidence="8">
    <location>
        <begin position="93"/>
        <end position="113"/>
    </location>
</feature>